<dbReference type="Proteomes" id="UP001060215">
    <property type="component" value="Chromosome 3"/>
</dbReference>
<reference evidence="1 2" key="1">
    <citation type="journal article" date="2022" name="Plant J.">
        <title>Chromosome-level genome of Camellia lanceoleosa provides a valuable resource for understanding genome evolution and self-incompatibility.</title>
        <authorList>
            <person name="Gong W."/>
            <person name="Xiao S."/>
            <person name="Wang L."/>
            <person name="Liao Z."/>
            <person name="Chang Y."/>
            <person name="Mo W."/>
            <person name="Hu G."/>
            <person name="Li W."/>
            <person name="Zhao G."/>
            <person name="Zhu H."/>
            <person name="Hu X."/>
            <person name="Ji K."/>
            <person name="Xiang X."/>
            <person name="Song Q."/>
            <person name="Yuan D."/>
            <person name="Jin S."/>
            <person name="Zhang L."/>
        </authorList>
    </citation>
    <scope>NUCLEOTIDE SEQUENCE [LARGE SCALE GENOMIC DNA]</scope>
    <source>
        <strain evidence="1">SQ_2022a</strain>
    </source>
</reference>
<evidence type="ECO:0000313" key="2">
    <source>
        <dbReference type="Proteomes" id="UP001060215"/>
    </source>
</evidence>
<sequence>MEELSKLPKCCGLKIIFLTCILFLNSTAKSEVYTVGDADQWSTGISYLSWSQKYNFTVGDVLVFKYVKGQHNVFQVREPTYQSCNTSTGVWARYESGNDQVNLTKAKKYWFICNIDEHCLGGMRFVIHVRKNTTSTTNGTSTIPQREPSTPYSNGGYAYPSKGMGEIQATGVKVQHSLVAVVPDSHEDLHDEIYDREDHPNGDNDTLAEENMQVDFTKLTERQKKMFELRLKMNEARKANQTAMVAEKKRMEAPPESKGVSKEKWIEERKKKIGKLLDANGLDMTRAHMLVNRVFNQKTLYNAYKKRSKNIEIDIEEYDKMKEADPEFYREVSSLQYGKAPKVAEDKIERMVASLWEIHAGDQE</sequence>
<proteinExistence type="predicted"/>
<evidence type="ECO:0000313" key="1">
    <source>
        <dbReference type="EMBL" id="KAI8028516.1"/>
    </source>
</evidence>
<organism evidence="1 2">
    <name type="scientific">Camellia lanceoleosa</name>
    <dbReference type="NCBI Taxonomy" id="1840588"/>
    <lineage>
        <taxon>Eukaryota</taxon>
        <taxon>Viridiplantae</taxon>
        <taxon>Streptophyta</taxon>
        <taxon>Embryophyta</taxon>
        <taxon>Tracheophyta</taxon>
        <taxon>Spermatophyta</taxon>
        <taxon>Magnoliopsida</taxon>
        <taxon>eudicotyledons</taxon>
        <taxon>Gunneridae</taxon>
        <taxon>Pentapetalae</taxon>
        <taxon>asterids</taxon>
        <taxon>Ericales</taxon>
        <taxon>Theaceae</taxon>
        <taxon>Camellia</taxon>
    </lineage>
</organism>
<gene>
    <name evidence="1" type="ORF">LOK49_LG02G03936</name>
</gene>
<dbReference type="EMBL" id="CM045760">
    <property type="protein sequence ID" value="KAI8028516.1"/>
    <property type="molecule type" value="Genomic_DNA"/>
</dbReference>
<accession>A0ACC0IST4</accession>
<name>A0ACC0IST4_9ERIC</name>
<protein>
    <submittedName>
        <fullName evidence="1">Uncharacterized protein</fullName>
    </submittedName>
</protein>
<comment type="caution">
    <text evidence="1">The sequence shown here is derived from an EMBL/GenBank/DDBJ whole genome shotgun (WGS) entry which is preliminary data.</text>
</comment>
<keyword evidence="2" id="KW-1185">Reference proteome</keyword>